<evidence type="ECO:0000313" key="2">
    <source>
        <dbReference type="Proteomes" id="UP000233535"/>
    </source>
</evidence>
<comment type="caution">
    <text evidence="1">The sequence shown here is derived from an EMBL/GenBank/DDBJ whole genome shotgun (WGS) entry which is preliminary data.</text>
</comment>
<dbReference type="RefSeq" id="WP_101259422.1">
    <property type="nucleotide sequence ID" value="NZ_MVDD01000001.1"/>
</dbReference>
<name>A0A2N3I5A5_9BACT</name>
<reference evidence="1 2" key="1">
    <citation type="journal article" date="2017" name="Front. Microbiol.">
        <title>Labilibaculum manganireducens gen. nov., sp. nov. and Labilibaculum filiforme sp. nov., Novel Bacteroidetes Isolated from Subsurface Sediments of the Baltic Sea.</title>
        <authorList>
            <person name="Vandieken V."/>
            <person name="Marshall I.P."/>
            <person name="Niemann H."/>
            <person name="Engelen B."/>
            <person name="Cypionka H."/>
        </authorList>
    </citation>
    <scope>NUCLEOTIDE SEQUENCE [LARGE SCALE GENOMIC DNA]</scope>
    <source>
        <strain evidence="1 2">59.16B</strain>
    </source>
</reference>
<accession>A0A2N3I5A5</accession>
<keyword evidence="2" id="KW-1185">Reference proteome</keyword>
<proteinExistence type="predicted"/>
<dbReference type="OrthoDB" id="1452960at2"/>
<organism evidence="1 2">
    <name type="scientific">Labilibaculum filiforme</name>
    <dbReference type="NCBI Taxonomy" id="1940526"/>
    <lineage>
        <taxon>Bacteria</taxon>
        <taxon>Pseudomonadati</taxon>
        <taxon>Bacteroidota</taxon>
        <taxon>Bacteroidia</taxon>
        <taxon>Marinilabiliales</taxon>
        <taxon>Marinifilaceae</taxon>
        <taxon>Labilibaculum</taxon>
    </lineage>
</organism>
<evidence type="ECO:0000313" key="1">
    <source>
        <dbReference type="EMBL" id="PKQ65489.1"/>
    </source>
</evidence>
<dbReference type="EMBL" id="MVDD01000001">
    <property type="protein sequence ID" value="PKQ65489.1"/>
    <property type="molecule type" value="Genomic_DNA"/>
</dbReference>
<protein>
    <submittedName>
        <fullName evidence="1">Uncharacterized protein</fullName>
    </submittedName>
</protein>
<dbReference type="Proteomes" id="UP000233535">
    <property type="component" value="Unassembled WGS sequence"/>
</dbReference>
<sequence length="196" mass="23666">MGTKSTFIVLILLFSFTGFSQNKINKNKPNEDITVNKEFDKDGNLIRYDSTYIYSWHSDSIHSFTPDSAFYNFSDIHEMRKKMQEQMEHLFSRDSSENKQFHHPFFSDDFFGRDIFDSQFFQNNFFSMDSLHHDMLTEIQKMIEEHNSFSKRNDLLKPRNLDSLHNDFMEKQRRFFQQKDSIYQEKENENSKSIEL</sequence>
<dbReference type="AlphaFoldDB" id="A0A2N3I5A5"/>
<gene>
    <name evidence="1" type="ORF">BZG02_00330</name>
</gene>